<evidence type="ECO:0000256" key="2">
    <source>
        <dbReference type="ARBA" id="ARBA00033753"/>
    </source>
</evidence>
<evidence type="ECO:0000313" key="4">
    <source>
        <dbReference type="EMBL" id="HDS63036.1"/>
    </source>
</evidence>
<comment type="caution">
    <text evidence="4">The sequence shown here is derived from an EMBL/GenBank/DDBJ whole genome shotgun (WGS) entry which is preliminary data.</text>
</comment>
<dbReference type="PANTHER" id="PTHR12818:SF0">
    <property type="entry name" value="TRNA (ADENINE(37)-N6)-METHYLTRANSFERASE"/>
    <property type="match status" value="1"/>
</dbReference>
<organism evidence="4">
    <name type="scientific">Methanofollis liminatans</name>
    <dbReference type="NCBI Taxonomy" id="2201"/>
    <lineage>
        <taxon>Archaea</taxon>
        <taxon>Methanobacteriati</taxon>
        <taxon>Methanobacteriota</taxon>
        <taxon>Stenosarchaea group</taxon>
        <taxon>Methanomicrobia</taxon>
        <taxon>Methanomicrobiales</taxon>
        <taxon>Methanomicrobiaceae</taxon>
        <taxon>Methanofollis</taxon>
    </lineage>
</organism>
<dbReference type="SUPFAM" id="SSF118196">
    <property type="entry name" value="YaeB-like"/>
    <property type="match status" value="1"/>
</dbReference>
<dbReference type="InterPro" id="IPR023368">
    <property type="entry name" value="UPF0066_cons_site"/>
</dbReference>
<dbReference type="InterPro" id="IPR036414">
    <property type="entry name" value="YaeB_N_sf"/>
</dbReference>
<feature type="domain" description="TsaA-like" evidence="3">
    <location>
        <begin position="4"/>
        <end position="134"/>
    </location>
</feature>
<dbReference type="PANTHER" id="PTHR12818">
    <property type="entry name" value="TRNA (ADENINE(37)-N6)-METHYLTRANSFERASE"/>
    <property type="match status" value="1"/>
</dbReference>
<dbReference type="EMBL" id="DSBY01000113">
    <property type="protein sequence ID" value="HDS63036.1"/>
    <property type="molecule type" value="Genomic_DNA"/>
</dbReference>
<evidence type="ECO:0000256" key="1">
    <source>
        <dbReference type="ARBA" id="ARBA00022691"/>
    </source>
</evidence>
<dbReference type="CDD" id="cd09281">
    <property type="entry name" value="UPF0066"/>
    <property type="match status" value="1"/>
</dbReference>
<evidence type="ECO:0000259" key="3">
    <source>
        <dbReference type="PROSITE" id="PS51668"/>
    </source>
</evidence>
<dbReference type="Pfam" id="PF01980">
    <property type="entry name" value="TrmO_N"/>
    <property type="match status" value="1"/>
</dbReference>
<gene>
    <name evidence="4" type="primary">tsaA</name>
    <name evidence="4" type="ORF">ENN52_02695</name>
</gene>
<reference evidence="4" key="1">
    <citation type="journal article" date="2020" name="mSystems">
        <title>Genome- and Community-Level Interaction Insights into Carbon Utilization and Element Cycling Functions of Hydrothermarchaeota in Hydrothermal Sediment.</title>
        <authorList>
            <person name="Zhou Z."/>
            <person name="Liu Y."/>
            <person name="Xu W."/>
            <person name="Pan J."/>
            <person name="Luo Z.H."/>
            <person name="Li M."/>
        </authorList>
    </citation>
    <scope>NUCLEOTIDE SEQUENCE</scope>
    <source>
        <strain evidence="4">SpSt-1183</strain>
    </source>
</reference>
<dbReference type="PROSITE" id="PS51668">
    <property type="entry name" value="TSAA_2"/>
    <property type="match status" value="1"/>
</dbReference>
<comment type="similarity">
    <text evidence="2">Belongs to the tRNA methyltransferase O family.</text>
</comment>
<sequence length="149" mass="16441">MMELVQIGVIRSPYKRHGDAPRQGRLGAVESEIEVFPEYRAGLADLERCSHLILLYWLDRADRTMLKAIPPGQPAERGVFSTRSPNRPNPIGFGVIDLVAIEGGTLRVRGLDAFDGTPLLDIKPYSSEVDAIPGISVGWMENMKRNPGT</sequence>
<protein>
    <submittedName>
        <fullName evidence="4">tRNA (N6-threonylcarbamoyladenosine(37)-N6)-methyltransferase TrmO</fullName>
    </submittedName>
</protein>
<proteinExistence type="inferred from homology"/>
<accession>A0A831LES7</accession>
<dbReference type="PROSITE" id="PS01318">
    <property type="entry name" value="TSAA_1"/>
    <property type="match status" value="1"/>
</dbReference>
<keyword evidence="1" id="KW-0949">S-adenosyl-L-methionine</keyword>
<dbReference type="Gene3D" id="2.40.30.70">
    <property type="entry name" value="YaeB-like"/>
    <property type="match status" value="1"/>
</dbReference>
<dbReference type="NCBIfam" id="TIGR00104">
    <property type="entry name" value="tRNA_TsaA"/>
    <property type="match status" value="1"/>
</dbReference>
<dbReference type="InterPro" id="IPR023370">
    <property type="entry name" value="TrmO-like_N"/>
</dbReference>
<dbReference type="Proteomes" id="UP000885648">
    <property type="component" value="Unassembled WGS sequence"/>
</dbReference>
<dbReference type="InterPro" id="IPR036413">
    <property type="entry name" value="YaeB-like_sf"/>
</dbReference>
<dbReference type="InterPro" id="IPR040372">
    <property type="entry name" value="YaeB-like"/>
</dbReference>
<dbReference type="AlphaFoldDB" id="A0A831LES7"/>
<name>A0A831LES7_9EURY</name>